<gene>
    <name evidence="2" type="ORF">HMPREF0654_10630</name>
</gene>
<dbReference type="Proteomes" id="UP000029538">
    <property type="component" value="Unassembled WGS sequence"/>
</dbReference>
<dbReference type="AlphaFoldDB" id="A0A096AJE4"/>
<name>A0A096AJE4_9BACT</name>
<evidence type="ECO:0000313" key="2">
    <source>
        <dbReference type="EMBL" id="KGF46960.1"/>
    </source>
</evidence>
<protein>
    <submittedName>
        <fullName evidence="2">Uncharacterized protein</fullName>
    </submittedName>
</protein>
<organism evidence="2 3">
    <name type="scientific">Prevotella disiens DNF00882</name>
    <dbReference type="NCBI Taxonomy" id="1401075"/>
    <lineage>
        <taxon>Bacteria</taxon>
        <taxon>Pseudomonadati</taxon>
        <taxon>Bacteroidota</taxon>
        <taxon>Bacteroidia</taxon>
        <taxon>Bacteroidales</taxon>
        <taxon>Prevotellaceae</taxon>
        <taxon>Prevotella</taxon>
    </lineage>
</organism>
<keyword evidence="1" id="KW-0472">Membrane</keyword>
<reference evidence="2 3" key="1">
    <citation type="submission" date="2014-07" db="EMBL/GenBank/DDBJ databases">
        <authorList>
            <person name="McCorrison J."/>
            <person name="Sanka R."/>
            <person name="Torralba M."/>
            <person name="Gillis M."/>
            <person name="Haft D.H."/>
            <person name="Methe B."/>
            <person name="Sutton G."/>
            <person name="Nelson K.E."/>
        </authorList>
    </citation>
    <scope>NUCLEOTIDE SEQUENCE [LARGE SCALE GENOMIC DNA]</scope>
    <source>
        <strain evidence="2 3">DNF00882</strain>
    </source>
</reference>
<keyword evidence="1" id="KW-1133">Transmembrane helix</keyword>
<comment type="caution">
    <text evidence="2">The sequence shown here is derived from an EMBL/GenBank/DDBJ whole genome shotgun (WGS) entry which is preliminary data.</text>
</comment>
<evidence type="ECO:0000313" key="3">
    <source>
        <dbReference type="Proteomes" id="UP000029538"/>
    </source>
</evidence>
<evidence type="ECO:0000256" key="1">
    <source>
        <dbReference type="SAM" id="Phobius"/>
    </source>
</evidence>
<sequence length="146" mass="16550">MSIEGLIQQLTFSNNSLNVILTWGIAMLGTSLSLLTLSVAFVVSGKTSKDDLIEQIKSKGISISSGSKYKKSSNTTMLMQSIAKYSLHWFYVNLFFCIVLIVQILCEINCFKIWVSLLSDVYMLVSLIYIFIISCHLVKWYKRNIT</sequence>
<feature type="transmembrane region" description="Helical" evidence="1">
    <location>
        <begin position="89"/>
        <end position="115"/>
    </location>
</feature>
<feature type="transmembrane region" description="Helical" evidence="1">
    <location>
        <begin position="20"/>
        <end position="43"/>
    </location>
</feature>
<dbReference type="EMBL" id="JRNR01000122">
    <property type="protein sequence ID" value="KGF46960.1"/>
    <property type="molecule type" value="Genomic_DNA"/>
</dbReference>
<feature type="transmembrane region" description="Helical" evidence="1">
    <location>
        <begin position="121"/>
        <end position="141"/>
    </location>
</feature>
<proteinExistence type="predicted"/>
<keyword evidence="1" id="KW-0812">Transmembrane</keyword>
<accession>A0A096AJE4</accession>
<dbReference type="RefSeq" id="WP_036884618.1">
    <property type="nucleotide sequence ID" value="NZ_JRNR01000122.1"/>
</dbReference>